<feature type="transmembrane region" description="Helical" evidence="1">
    <location>
        <begin position="244"/>
        <end position="271"/>
    </location>
</feature>
<feature type="transmembrane region" description="Helical" evidence="1">
    <location>
        <begin position="110"/>
        <end position="128"/>
    </location>
</feature>
<evidence type="ECO:0000256" key="1">
    <source>
        <dbReference type="SAM" id="Phobius"/>
    </source>
</evidence>
<feature type="domain" description="DUF4328" evidence="2">
    <location>
        <begin position="68"/>
        <end position="215"/>
    </location>
</feature>
<evidence type="ECO:0000313" key="4">
    <source>
        <dbReference type="Proteomes" id="UP001165378"/>
    </source>
</evidence>
<evidence type="ECO:0000313" key="3">
    <source>
        <dbReference type="EMBL" id="MCF2529465.1"/>
    </source>
</evidence>
<dbReference type="RefSeq" id="WP_235053770.1">
    <property type="nucleotide sequence ID" value="NZ_JAKFHA010000011.1"/>
</dbReference>
<dbReference type="InterPro" id="IPR025565">
    <property type="entry name" value="DUF4328"/>
</dbReference>
<keyword evidence="1" id="KW-0812">Transmembrane</keyword>
<comment type="caution">
    <text evidence="3">The sequence shown here is derived from an EMBL/GenBank/DDBJ whole genome shotgun (WGS) entry which is preliminary data.</text>
</comment>
<feature type="transmembrane region" description="Helical" evidence="1">
    <location>
        <begin position="32"/>
        <end position="50"/>
    </location>
</feature>
<dbReference type="AlphaFoldDB" id="A0AA41Q0T4"/>
<accession>A0AA41Q0T4</accession>
<name>A0AA41Q0T4_9ACTN</name>
<gene>
    <name evidence="3" type="ORF">LZ495_19900</name>
</gene>
<organism evidence="3 4">
    <name type="scientific">Yinghuangia soli</name>
    <dbReference type="NCBI Taxonomy" id="2908204"/>
    <lineage>
        <taxon>Bacteria</taxon>
        <taxon>Bacillati</taxon>
        <taxon>Actinomycetota</taxon>
        <taxon>Actinomycetes</taxon>
        <taxon>Kitasatosporales</taxon>
        <taxon>Streptomycetaceae</taxon>
        <taxon>Yinghuangia</taxon>
    </lineage>
</organism>
<keyword evidence="4" id="KW-1185">Reference proteome</keyword>
<feature type="transmembrane region" description="Helical" evidence="1">
    <location>
        <begin position="149"/>
        <end position="173"/>
    </location>
</feature>
<sequence>MSGTHNEGRRLQDPEQRGIFADGAPGRWPPRFLVGVAAAAVLGLAAVAAVDVRALAGFASGARWAPRTGALWMCVLPFAAVAFLCWFMTARHNALRYGPVGKPVDAGGTVVIWLVPVANAVLAWVVLLDVLEGTHAEPGRARPRRPRTGLVLIGTWSVLWAAMCTALVLAVAANFDADAARAGNTSAVVAWNSAFHALSLAAAAVMAVFIGRITRTQCARAADPVHAPVREAADKPEKTAGQHAVGAVGTALAVTVPLAVLGLTVSLFGLVTFVIGNPTDRAWGPPRHLLSHEELARTWADEDTRIVLAPDGSAVVEDLDGRYSGRGTWTLTDDGRTVAVRLDPGGGRAEPETIDLAADRSRERPKLVHVHPDGIFTTEHSLHPDPPR</sequence>
<dbReference type="Pfam" id="PF14219">
    <property type="entry name" value="DUF4328"/>
    <property type="match status" value="1"/>
</dbReference>
<protein>
    <submittedName>
        <fullName evidence="3">DUF4328 domain-containing protein</fullName>
    </submittedName>
</protein>
<keyword evidence="1" id="KW-0472">Membrane</keyword>
<feature type="transmembrane region" description="Helical" evidence="1">
    <location>
        <begin position="70"/>
        <end position="90"/>
    </location>
</feature>
<evidence type="ECO:0000259" key="2">
    <source>
        <dbReference type="Pfam" id="PF14219"/>
    </source>
</evidence>
<feature type="transmembrane region" description="Helical" evidence="1">
    <location>
        <begin position="193"/>
        <end position="211"/>
    </location>
</feature>
<reference evidence="3" key="1">
    <citation type="submission" date="2022-01" db="EMBL/GenBank/DDBJ databases">
        <title>Genome-Based Taxonomic Classification of the Phylum Actinobacteria.</title>
        <authorList>
            <person name="Gao Y."/>
        </authorList>
    </citation>
    <scope>NUCLEOTIDE SEQUENCE</scope>
    <source>
        <strain evidence="3">KLBMP 8922</strain>
    </source>
</reference>
<proteinExistence type="predicted"/>
<dbReference type="Proteomes" id="UP001165378">
    <property type="component" value="Unassembled WGS sequence"/>
</dbReference>
<dbReference type="EMBL" id="JAKFHA010000011">
    <property type="protein sequence ID" value="MCF2529465.1"/>
    <property type="molecule type" value="Genomic_DNA"/>
</dbReference>
<keyword evidence="1" id="KW-1133">Transmembrane helix</keyword>